<dbReference type="PROSITE" id="PS51643">
    <property type="entry name" value="HD_CAS3"/>
    <property type="match status" value="1"/>
</dbReference>
<dbReference type="PANTHER" id="PTHR47963:SF9">
    <property type="entry name" value="CRISPR-ASSOCIATED ENDONUCLEASE_HELICASE CAS3"/>
    <property type="match status" value="1"/>
</dbReference>
<dbReference type="PANTHER" id="PTHR47963">
    <property type="entry name" value="DEAD-BOX ATP-DEPENDENT RNA HELICASE 47, MITOCHONDRIAL"/>
    <property type="match status" value="1"/>
</dbReference>
<evidence type="ECO:0000256" key="5">
    <source>
        <dbReference type="ARBA" id="ARBA00022741"/>
    </source>
</evidence>
<dbReference type="CDD" id="cd09641">
    <property type="entry name" value="Cas3''_I"/>
    <property type="match status" value="1"/>
</dbReference>
<comment type="caution">
    <text evidence="12">The sequence shown here is derived from an EMBL/GenBank/DDBJ whole genome shotgun (WGS) entry which is preliminary data.</text>
</comment>
<keyword evidence="5" id="KW-0547">Nucleotide-binding</keyword>
<dbReference type="EMBL" id="DTIY01000060">
    <property type="protein sequence ID" value="HGY39722.1"/>
    <property type="molecule type" value="Genomic_DNA"/>
</dbReference>
<protein>
    <submittedName>
        <fullName evidence="12">CRISPR-associated helicase Cas3</fullName>
    </submittedName>
</protein>
<proteinExistence type="inferred from homology"/>
<evidence type="ECO:0000259" key="10">
    <source>
        <dbReference type="PROSITE" id="PS51192"/>
    </source>
</evidence>
<dbReference type="SMART" id="SM00490">
    <property type="entry name" value="HELICc"/>
    <property type="match status" value="1"/>
</dbReference>
<name>A0A7V4WLS8_9BACT</name>
<gene>
    <name evidence="12" type="primary">cas3</name>
    <name evidence="12" type="ORF">ENW11_07960</name>
</gene>
<dbReference type="SMART" id="SM00487">
    <property type="entry name" value="DEXDc"/>
    <property type="match status" value="1"/>
</dbReference>
<dbReference type="PROSITE" id="PS51192">
    <property type="entry name" value="HELICASE_ATP_BIND_1"/>
    <property type="match status" value="1"/>
</dbReference>
<dbReference type="InterPro" id="IPR038257">
    <property type="entry name" value="CRISPR-assoc_Cas3_HD_sf"/>
</dbReference>
<dbReference type="SUPFAM" id="SSF52540">
    <property type="entry name" value="P-loop containing nucleoside triphosphate hydrolases"/>
    <property type="match status" value="1"/>
</dbReference>
<keyword evidence="3" id="KW-0540">Nuclease</keyword>
<dbReference type="InterPro" id="IPR050547">
    <property type="entry name" value="DEAD_box_RNA_helicases"/>
</dbReference>
<comment type="similarity">
    <text evidence="1">In the N-terminal section; belongs to the CRISPR-associated nuclease Cas3-HD family.</text>
</comment>
<dbReference type="InterPro" id="IPR001650">
    <property type="entry name" value="Helicase_C-like"/>
</dbReference>
<dbReference type="NCBIfam" id="TIGR01596">
    <property type="entry name" value="cas3_HD"/>
    <property type="match status" value="1"/>
</dbReference>
<dbReference type="GO" id="GO:0046872">
    <property type="term" value="F:metal ion binding"/>
    <property type="evidence" value="ECO:0007669"/>
    <property type="project" value="UniProtKB-KW"/>
</dbReference>
<dbReference type="Pfam" id="PF22590">
    <property type="entry name" value="Cas3-like_C_2"/>
    <property type="match status" value="1"/>
</dbReference>
<dbReference type="GO" id="GO:0051607">
    <property type="term" value="P:defense response to virus"/>
    <property type="evidence" value="ECO:0007669"/>
    <property type="project" value="UniProtKB-KW"/>
</dbReference>
<evidence type="ECO:0000256" key="7">
    <source>
        <dbReference type="ARBA" id="ARBA00022806"/>
    </source>
</evidence>
<keyword evidence="6" id="KW-0378">Hydrolase</keyword>
<dbReference type="InterPro" id="IPR014001">
    <property type="entry name" value="Helicase_ATP-bd"/>
</dbReference>
<accession>A0A7V4WLS8</accession>
<organism evidence="12">
    <name type="scientific">Candidatus Caldatribacterium saccharofermentans</name>
    <dbReference type="NCBI Taxonomy" id="1454753"/>
    <lineage>
        <taxon>Bacteria</taxon>
        <taxon>Pseudomonadati</taxon>
        <taxon>Atribacterota</taxon>
        <taxon>Atribacteria</taxon>
        <taxon>Atribacterales</taxon>
        <taxon>Candidatus Caldatribacteriaceae</taxon>
        <taxon>Candidatus Caldatribacterium</taxon>
    </lineage>
</organism>
<dbReference type="GO" id="GO:0016787">
    <property type="term" value="F:hydrolase activity"/>
    <property type="evidence" value="ECO:0007669"/>
    <property type="project" value="UniProtKB-KW"/>
</dbReference>
<dbReference type="InterPro" id="IPR006483">
    <property type="entry name" value="CRISPR-assoc_Cas3_HD"/>
</dbReference>
<evidence type="ECO:0000256" key="9">
    <source>
        <dbReference type="ARBA" id="ARBA00023118"/>
    </source>
</evidence>
<dbReference type="Pfam" id="PF00270">
    <property type="entry name" value="DEAD"/>
    <property type="match status" value="1"/>
</dbReference>
<evidence type="ECO:0000256" key="1">
    <source>
        <dbReference type="ARBA" id="ARBA00006847"/>
    </source>
</evidence>
<feature type="domain" description="Helicase ATP-binding" evidence="10">
    <location>
        <begin position="285"/>
        <end position="488"/>
    </location>
</feature>
<sequence>MAFFAHREGERLYRLSAHLSLVAAESYTSLARLPRCQNLLPLAATVGMAHDFGKYTSYFQDYLLSGEANPYKEHAFLSGLWAAYLVARQGAEPLEQLAAFMAVLWHHRDLDNLGRYLVSRREMEDISSLDPDKYRRLEVVEKQVEDLRRNMEKVGTSLISVARHLARRLARRGFAPPHFLTQDWRRCLEEFLDSWREVYLSLYRHWRKFERQEPSLSPYFNVVLLFSTLIDADKRHSARVREVKRLELPSDLICLYKERKFSEVGTQGINALREEIFRHAAERIACAPLSQRFFTLTAPTGSGKTLAVLNAALILRQRLKEAFGFSPRIIYALPFTSIIDQTYQVLYELMGETLPGFASAPSAYLLKHHHLAEISYRDLEDEDPRRFDEAMLLVESWQSEVVVTTFVQLLHTLIGYRNRMLKKFCRLGQAIIIMDEVQNIPAEYWPLVTEVLKKAAEELDLRLILMTATRPEWFEPQETLELAGDPEDVERYFRTLDRVRLLVEPGQYRVQEVAELFARRFDPSQSHLVVLNTIRSSVDFYHCLKELLPKGTPLYYLSTNIVPFERERRIEALRTALRRGEKPVLVSTQVVEAGVDLDFDVAWRDIGPVDAVVQVAGRCNRNFKKDRGNVYLFSLVDEQGHSLATRVYGAIHIKGAREFFSGRPEFPEAAFHSLVENFFSFVKARKDLSASDAILKAMKELRFKGDGGEKSVASFQLIRDLPNHVEVFVALDPKAEEVWETYQREVVNAPDCRSRWKAFYRIKRDFSRYILSVPAKLLVGKVDTSKSLPYIPSYLVGELYDPETGFKRVEEGVMVV</sequence>
<dbReference type="GO" id="GO:0004518">
    <property type="term" value="F:nuclease activity"/>
    <property type="evidence" value="ECO:0007669"/>
    <property type="project" value="UniProtKB-KW"/>
</dbReference>
<feature type="domain" description="HD Cas3-type" evidence="11">
    <location>
        <begin position="8"/>
        <end position="237"/>
    </location>
</feature>
<dbReference type="GO" id="GO:0003723">
    <property type="term" value="F:RNA binding"/>
    <property type="evidence" value="ECO:0007669"/>
    <property type="project" value="TreeGrafter"/>
</dbReference>
<evidence type="ECO:0000256" key="6">
    <source>
        <dbReference type="ARBA" id="ARBA00022801"/>
    </source>
</evidence>
<dbReference type="NCBIfam" id="TIGR01587">
    <property type="entry name" value="cas3_core"/>
    <property type="match status" value="1"/>
</dbReference>
<evidence type="ECO:0000256" key="3">
    <source>
        <dbReference type="ARBA" id="ARBA00022722"/>
    </source>
</evidence>
<keyword evidence="9" id="KW-0051">Antiviral defense</keyword>
<evidence type="ECO:0000313" key="12">
    <source>
        <dbReference type="EMBL" id="HGY39722.1"/>
    </source>
</evidence>
<dbReference type="InterPro" id="IPR027417">
    <property type="entry name" value="P-loop_NTPase"/>
</dbReference>
<dbReference type="InterPro" id="IPR011545">
    <property type="entry name" value="DEAD/DEAH_box_helicase_dom"/>
</dbReference>
<evidence type="ECO:0000256" key="4">
    <source>
        <dbReference type="ARBA" id="ARBA00022723"/>
    </source>
</evidence>
<evidence type="ECO:0000259" key="11">
    <source>
        <dbReference type="PROSITE" id="PS51643"/>
    </source>
</evidence>
<dbReference type="Gene3D" id="1.10.3210.30">
    <property type="match status" value="1"/>
</dbReference>
<keyword evidence="4" id="KW-0479">Metal-binding</keyword>
<evidence type="ECO:0000256" key="8">
    <source>
        <dbReference type="ARBA" id="ARBA00022840"/>
    </source>
</evidence>
<dbReference type="Gene3D" id="3.40.50.300">
    <property type="entry name" value="P-loop containing nucleotide triphosphate hydrolases"/>
    <property type="match status" value="2"/>
</dbReference>
<dbReference type="GO" id="GO:0005524">
    <property type="term" value="F:ATP binding"/>
    <property type="evidence" value="ECO:0007669"/>
    <property type="project" value="UniProtKB-KW"/>
</dbReference>
<dbReference type="GO" id="GO:0003724">
    <property type="term" value="F:RNA helicase activity"/>
    <property type="evidence" value="ECO:0007669"/>
    <property type="project" value="TreeGrafter"/>
</dbReference>
<dbReference type="AlphaFoldDB" id="A0A7V4WLS8"/>
<dbReference type="InterPro" id="IPR054712">
    <property type="entry name" value="Cas3-like_dom"/>
</dbReference>
<dbReference type="CDD" id="cd17930">
    <property type="entry name" value="DEXHc_cas3"/>
    <property type="match status" value="1"/>
</dbReference>
<comment type="similarity">
    <text evidence="2">In the central section; belongs to the CRISPR-associated helicase Cas3 family.</text>
</comment>
<dbReference type="InterPro" id="IPR006474">
    <property type="entry name" value="Helicase_Cas3_CRISPR-ass_core"/>
</dbReference>
<keyword evidence="8" id="KW-0067">ATP-binding</keyword>
<keyword evidence="7" id="KW-0347">Helicase</keyword>
<evidence type="ECO:0000256" key="2">
    <source>
        <dbReference type="ARBA" id="ARBA00009046"/>
    </source>
</evidence>
<reference evidence="12" key="1">
    <citation type="journal article" date="2020" name="mSystems">
        <title>Genome- and Community-Level Interaction Insights into Carbon Utilization and Element Cycling Functions of Hydrothermarchaeota in Hydrothermal Sediment.</title>
        <authorList>
            <person name="Zhou Z."/>
            <person name="Liu Y."/>
            <person name="Xu W."/>
            <person name="Pan J."/>
            <person name="Luo Z.H."/>
            <person name="Li M."/>
        </authorList>
    </citation>
    <scope>NUCLEOTIDE SEQUENCE [LARGE SCALE GENOMIC DNA]</scope>
    <source>
        <strain evidence="12">SpSt-82</strain>
    </source>
</reference>